<evidence type="ECO:0000313" key="5">
    <source>
        <dbReference type="EMBL" id="KAK1764207.1"/>
    </source>
</evidence>
<evidence type="ECO:0000256" key="2">
    <source>
        <dbReference type="SAM" id="MobiDB-lite"/>
    </source>
</evidence>
<name>A0AAJ0BUF4_9PEZI</name>
<accession>A0AAJ0BUF4</accession>
<evidence type="ECO:0008006" key="7">
    <source>
        <dbReference type="Google" id="ProtNLM"/>
    </source>
</evidence>
<dbReference type="PANTHER" id="PTHR10039:SF5">
    <property type="entry name" value="NACHT DOMAIN-CONTAINING PROTEIN"/>
    <property type="match status" value="1"/>
</dbReference>
<evidence type="ECO:0000313" key="6">
    <source>
        <dbReference type="Proteomes" id="UP001244011"/>
    </source>
</evidence>
<proteinExistence type="predicted"/>
<comment type="caution">
    <text evidence="5">The sequence shown here is derived from an EMBL/GenBank/DDBJ whole genome shotgun (WGS) entry which is preliminary data.</text>
</comment>
<feature type="compositionally biased region" description="Basic and acidic residues" evidence="2">
    <location>
        <begin position="1044"/>
        <end position="1055"/>
    </location>
</feature>
<evidence type="ECO:0000259" key="3">
    <source>
        <dbReference type="Pfam" id="PF24883"/>
    </source>
</evidence>
<dbReference type="EMBL" id="MU839021">
    <property type="protein sequence ID" value="KAK1764207.1"/>
    <property type="molecule type" value="Genomic_DNA"/>
</dbReference>
<dbReference type="Proteomes" id="UP001244011">
    <property type="component" value="Unassembled WGS sequence"/>
</dbReference>
<dbReference type="RefSeq" id="XP_060280420.1">
    <property type="nucleotide sequence ID" value="XM_060422590.1"/>
</dbReference>
<feature type="domain" description="DUF7791" evidence="4">
    <location>
        <begin position="577"/>
        <end position="716"/>
    </location>
</feature>
<evidence type="ECO:0000256" key="1">
    <source>
        <dbReference type="ARBA" id="ARBA00022737"/>
    </source>
</evidence>
<dbReference type="SUPFAM" id="SSF52540">
    <property type="entry name" value="P-loop containing nucleoside triphosphate hydrolases"/>
    <property type="match status" value="1"/>
</dbReference>
<sequence length="1085" mass="123151">MDPLSALGLASAVAQFLDFGSKLFHATKEVMDAGSTVTVARVGEAAGHLADIGCGLQTRYQTLEAAELSEEELSLYGLARQCELLAAEISDCLKSLVAKKGKNARWATFLAALCSVWQREHVETLALRLTEYRSQLTLRLLLVLNSHHDAQNKKLDRLQDSGREIVEVVSISTQDIVNTIHQKHEETMAAIFTARNGTSQAITGHRTGAKFVEQMSRSDLLKTTTTYHHQENTMTGPLLDFSRRPTPPNFSRKLLDSLHFREISYRKESIPQTYRDTFEWVWAPSNPEGEALWDNLGDWLKHGNGCYWLCGKAGSGKSSLMKFLQQDRRTDGYLQEWVAESAGTELITGSFYFWYAGSPVQKSQTGLLRSLLFYFLSCRPEMCPVLFPDVCRSILAGKILTPTVELDHLEIRVAFSRLVDSIPKDVRLFFFVDGLDEYSGDHNDICDLFAEATNAPSIKILVSSRPIQACVAKFSHCPKLHLQDLTRADITLYVKDKLDSDPLMAKMEAYQKGFTTQMIESVTSKACGVFLWVILVVKRLKARLQDYDSVAELEAEIEKLPSDLEKLYEHMLGAMSQEHRVLGSKYLQLVLRSMEMDVELYLLQLSFAEDEDYSGSLTAAIEAIEPNAEVWRCEATEGRLRSRCCGLIETREHRSSLAFSAFNKKVDFIHRTVTEFLRIGVVWDRIRASSGPLFHADEALVSSALREIKALPYPQRSETDCTMVSARIAHMLSYEQALDQTTRETFHKAYLPEFLRVIRFHWHDPALFSSFTEQLTVFNASVSAGCARMKLAYPESFIFACLIQSPEPDLRNHVEIAEIDHRFTAFHMLLHFTEETDIRVRTSMAANIPDSYLTIRECIFSKRNSKDLVKNSRKRLVQGDGYINPSHDAFWGYFIHFLVTIMDHSGEKHVDRSTSSSVIPVLIALQKILEGATFRILPTLKLSSKFRLTSKSKRLNYISLIAEFLWEIWSRESVQAGRTSALDSLALHCCGIETLIRGQDGFEYEFCETLEALKSLKHPKKKASSHIKALFSRFQRKLQRPKHKDGAPKTPEHSDLPVVPLTDYSSYESPWQRYQRVQAREITQG</sequence>
<dbReference type="AlphaFoldDB" id="A0AAJ0BUF4"/>
<dbReference type="Gene3D" id="3.40.50.300">
    <property type="entry name" value="P-loop containing nucleotide triphosphate hydrolases"/>
    <property type="match status" value="1"/>
</dbReference>
<gene>
    <name evidence="5" type="ORF">QBC33DRAFT_201658</name>
</gene>
<feature type="region of interest" description="Disordered" evidence="2">
    <location>
        <begin position="1037"/>
        <end position="1061"/>
    </location>
</feature>
<feature type="domain" description="Nephrocystin 3-like N-terminal" evidence="3">
    <location>
        <begin position="297"/>
        <end position="465"/>
    </location>
</feature>
<dbReference type="InterPro" id="IPR056884">
    <property type="entry name" value="NPHP3-like_N"/>
</dbReference>
<organism evidence="5 6">
    <name type="scientific">Phialemonium atrogriseum</name>
    <dbReference type="NCBI Taxonomy" id="1093897"/>
    <lineage>
        <taxon>Eukaryota</taxon>
        <taxon>Fungi</taxon>
        <taxon>Dikarya</taxon>
        <taxon>Ascomycota</taxon>
        <taxon>Pezizomycotina</taxon>
        <taxon>Sordariomycetes</taxon>
        <taxon>Sordariomycetidae</taxon>
        <taxon>Cephalothecales</taxon>
        <taxon>Cephalothecaceae</taxon>
        <taxon>Phialemonium</taxon>
    </lineage>
</organism>
<dbReference type="PANTHER" id="PTHR10039">
    <property type="entry name" value="AMELOGENIN"/>
    <property type="match status" value="1"/>
</dbReference>
<dbReference type="InterPro" id="IPR027417">
    <property type="entry name" value="P-loop_NTPase"/>
</dbReference>
<reference evidence="5" key="1">
    <citation type="submission" date="2023-06" db="EMBL/GenBank/DDBJ databases">
        <title>Genome-scale phylogeny and comparative genomics of the fungal order Sordariales.</title>
        <authorList>
            <consortium name="Lawrence Berkeley National Laboratory"/>
            <person name="Hensen N."/>
            <person name="Bonometti L."/>
            <person name="Westerberg I."/>
            <person name="Brannstrom I.O."/>
            <person name="Guillou S."/>
            <person name="Cros-Aarteil S."/>
            <person name="Calhoun S."/>
            <person name="Haridas S."/>
            <person name="Kuo A."/>
            <person name="Mondo S."/>
            <person name="Pangilinan J."/>
            <person name="Riley R."/>
            <person name="Labutti K."/>
            <person name="Andreopoulos B."/>
            <person name="Lipzen A."/>
            <person name="Chen C."/>
            <person name="Yanf M."/>
            <person name="Daum C."/>
            <person name="Ng V."/>
            <person name="Clum A."/>
            <person name="Steindorff A."/>
            <person name="Ohm R."/>
            <person name="Martin F."/>
            <person name="Silar P."/>
            <person name="Natvig D."/>
            <person name="Lalanne C."/>
            <person name="Gautier V."/>
            <person name="Ament-Velasquez S.L."/>
            <person name="Kruys A."/>
            <person name="Hutchinson M.I."/>
            <person name="Powell A.J."/>
            <person name="Barry K."/>
            <person name="Miller A.N."/>
            <person name="Grigoriev I.V."/>
            <person name="Debuchy R."/>
            <person name="Gladieux P."/>
            <person name="Thoren M.H."/>
            <person name="Johannesson H."/>
        </authorList>
    </citation>
    <scope>NUCLEOTIDE SEQUENCE</scope>
    <source>
        <strain evidence="5">8032-3</strain>
    </source>
</reference>
<dbReference type="Pfam" id="PF24883">
    <property type="entry name" value="NPHP3_N"/>
    <property type="match status" value="1"/>
</dbReference>
<dbReference type="GeneID" id="85305777"/>
<dbReference type="Pfam" id="PF25053">
    <property type="entry name" value="DUF7791"/>
    <property type="match status" value="1"/>
</dbReference>
<evidence type="ECO:0000259" key="4">
    <source>
        <dbReference type="Pfam" id="PF25053"/>
    </source>
</evidence>
<dbReference type="InterPro" id="IPR056693">
    <property type="entry name" value="DUF7791"/>
</dbReference>
<keyword evidence="6" id="KW-1185">Reference proteome</keyword>
<protein>
    <recommendedName>
        <fullName evidence="7">NACHT domain-containing protein</fullName>
    </recommendedName>
</protein>
<keyword evidence="1" id="KW-0677">Repeat</keyword>